<name>A0A814Q353_9BILA</name>
<sequence>MSGKIKIELDESLLKKLKPEDLLVILGVQALNDVKQDILDKSLAEIGKKAFDDLVKNEGSNDNQLINFIKNQSENKKEKNETKPPLKVASVSKVETTVTNVVQKPTKPALNINFYVLSINHELSEDQILLHKN</sequence>
<proteinExistence type="predicted"/>
<protein>
    <submittedName>
        <fullName evidence="1">Uncharacterized protein</fullName>
    </submittedName>
</protein>
<keyword evidence="2" id="KW-1185">Reference proteome</keyword>
<organism evidence="1 2">
    <name type="scientific">Brachionus calyciflorus</name>
    <dbReference type="NCBI Taxonomy" id="104777"/>
    <lineage>
        <taxon>Eukaryota</taxon>
        <taxon>Metazoa</taxon>
        <taxon>Spiralia</taxon>
        <taxon>Gnathifera</taxon>
        <taxon>Rotifera</taxon>
        <taxon>Eurotatoria</taxon>
        <taxon>Monogononta</taxon>
        <taxon>Pseudotrocha</taxon>
        <taxon>Ploima</taxon>
        <taxon>Brachionidae</taxon>
        <taxon>Brachionus</taxon>
    </lineage>
</organism>
<dbReference type="AlphaFoldDB" id="A0A814Q353"/>
<accession>A0A814Q353</accession>
<gene>
    <name evidence="1" type="ORF">OXX778_LOCUS21735</name>
</gene>
<evidence type="ECO:0000313" key="1">
    <source>
        <dbReference type="EMBL" id="CAF1113666.1"/>
    </source>
</evidence>
<dbReference type="EMBL" id="CAJNOC010008309">
    <property type="protein sequence ID" value="CAF1113666.1"/>
    <property type="molecule type" value="Genomic_DNA"/>
</dbReference>
<comment type="caution">
    <text evidence="1">The sequence shown here is derived from an EMBL/GenBank/DDBJ whole genome shotgun (WGS) entry which is preliminary data.</text>
</comment>
<reference evidence="1" key="1">
    <citation type="submission" date="2021-02" db="EMBL/GenBank/DDBJ databases">
        <authorList>
            <person name="Nowell W R."/>
        </authorList>
    </citation>
    <scope>NUCLEOTIDE SEQUENCE</scope>
    <source>
        <strain evidence="1">Ploen Becks lab</strain>
    </source>
</reference>
<dbReference type="Proteomes" id="UP000663879">
    <property type="component" value="Unassembled WGS sequence"/>
</dbReference>
<evidence type="ECO:0000313" key="2">
    <source>
        <dbReference type="Proteomes" id="UP000663879"/>
    </source>
</evidence>